<name>A0A2S5R813_9PROT</name>
<reference evidence="1 2" key="1">
    <citation type="submission" date="2017-11" db="EMBL/GenBank/DDBJ databases">
        <title>Comparative genomic analysis of Holospora spp., intranuclear symbionts of paramecia.</title>
        <authorList>
            <person name="Garushyants S.K."/>
            <person name="Beliavskaya A."/>
            <person name="Malko D.B."/>
            <person name="Logacheva M.D."/>
            <person name="Rautian M.S."/>
            <person name="Gelfand M.S."/>
        </authorList>
    </citation>
    <scope>NUCLEOTIDE SEQUENCE [LARGE SCALE GENOMIC DNA]</scope>
    <source>
        <strain evidence="2">02AZ16</strain>
    </source>
</reference>
<proteinExistence type="predicted"/>
<keyword evidence="2" id="KW-1185">Reference proteome</keyword>
<evidence type="ECO:0000313" key="2">
    <source>
        <dbReference type="Proteomes" id="UP000239425"/>
    </source>
</evidence>
<protein>
    <submittedName>
        <fullName evidence="1">Uncharacterized protein</fullName>
    </submittedName>
</protein>
<sequence length="65" mass="7663">MCTYLGFFEQGVDIRINIRSEFLRKIKAHARKIKAHAVLEPQPCIGKKTFNWMDSTLYLSKDFEQ</sequence>
<gene>
    <name evidence="1" type="ORF">HCUR_01017</name>
</gene>
<organism evidence="1 2">
    <name type="scientific">Holospora curviuscula</name>
    <dbReference type="NCBI Taxonomy" id="1082868"/>
    <lineage>
        <taxon>Bacteria</taxon>
        <taxon>Pseudomonadati</taxon>
        <taxon>Pseudomonadota</taxon>
        <taxon>Alphaproteobacteria</taxon>
        <taxon>Holosporales</taxon>
        <taxon>Holosporaceae</taxon>
        <taxon>Holospora</taxon>
    </lineage>
</organism>
<dbReference type="AlphaFoldDB" id="A0A2S5R813"/>
<accession>A0A2S5R813</accession>
<evidence type="ECO:0000313" key="1">
    <source>
        <dbReference type="EMBL" id="PPE03479.1"/>
    </source>
</evidence>
<comment type="caution">
    <text evidence="1">The sequence shown here is derived from an EMBL/GenBank/DDBJ whole genome shotgun (WGS) entry which is preliminary data.</text>
</comment>
<dbReference type="Proteomes" id="UP000239425">
    <property type="component" value="Unassembled WGS sequence"/>
</dbReference>
<dbReference type="EMBL" id="PHHC01000096">
    <property type="protein sequence ID" value="PPE03479.1"/>
    <property type="molecule type" value="Genomic_DNA"/>
</dbReference>